<organism evidence="2 3">
    <name type="scientific">Erythranthe guttata</name>
    <name type="common">Yellow monkey flower</name>
    <name type="synonym">Mimulus guttatus</name>
    <dbReference type="NCBI Taxonomy" id="4155"/>
    <lineage>
        <taxon>Eukaryota</taxon>
        <taxon>Viridiplantae</taxon>
        <taxon>Streptophyta</taxon>
        <taxon>Embryophyta</taxon>
        <taxon>Tracheophyta</taxon>
        <taxon>Spermatophyta</taxon>
        <taxon>Magnoliopsida</taxon>
        <taxon>eudicotyledons</taxon>
        <taxon>Gunneridae</taxon>
        <taxon>Pentapetalae</taxon>
        <taxon>asterids</taxon>
        <taxon>lamiids</taxon>
        <taxon>Lamiales</taxon>
        <taxon>Phrymaceae</taxon>
        <taxon>Erythranthe</taxon>
    </lineage>
</organism>
<dbReference type="PANTHER" id="PTHR46230:SF3">
    <property type="entry name" value="SUFE-LIKE PROTEIN 1, CHLOROPLASTIC_MITOCHONDRIAL"/>
    <property type="match status" value="1"/>
</dbReference>
<dbReference type="InterPro" id="IPR003808">
    <property type="entry name" value="Fe-S_metab-assoc_dom"/>
</dbReference>
<dbReference type="Pfam" id="PF02657">
    <property type="entry name" value="SufE"/>
    <property type="match status" value="1"/>
</dbReference>
<dbReference type="SUPFAM" id="SSF82649">
    <property type="entry name" value="SufE/NifU"/>
    <property type="match status" value="1"/>
</dbReference>
<sequence length="76" mass="8460">MLTERPGCSLLVQGLSGRAVVEILRVPLDFAVLLDLQQCLTPSRNNEFLNMLKLMQKKALQLYVGAEKADNSNTEL</sequence>
<dbReference type="EMBL" id="KI630752">
    <property type="protein sequence ID" value="EYU33730.1"/>
    <property type="molecule type" value="Genomic_DNA"/>
</dbReference>
<evidence type="ECO:0000313" key="2">
    <source>
        <dbReference type="EMBL" id="EYU33730.1"/>
    </source>
</evidence>
<gene>
    <name evidence="2" type="ORF">MIMGU_mgv1a017417mg</name>
</gene>
<name>A0A022R4G3_ERYGU</name>
<dbReference type="Gene3D" id="3.90.1010.10">
    <property type="match status" value="1"/>
</dbReference>
<reference evidence="2 3" key="1">
    <citation type="journal article" date="2013" name="Proc. Natl. Acad. Sci. U.S.A.">
        <title>Fine-scale variation in meiotic recombination in Mimulus inferred from population shotgun sequencing.</title>
        <authorList>
            <person name="Hellsten U."/>
            <person name="Wright K.M."/>
            <person name="Jenkins J."/>
            <person name="Shu S."/>
            <person name="Yuan Y."/>
            <person name="Wessler S.R."/>
            <person name="Schmutz J."/>
            <person name="Willis J.H."/>
            <person name="Rokhsar D.S."/>
        </authorList>
    </citation>
    <scope>NUCLEOTIDE SEQUENCE [LARGE SCALE GENOMIC DNA]</scope>
    <source>
        <strain evidence="3">cv. DUN x IM62</strain>
    </source>
</reference>
<evidence type="ECO:0000313" key="3">
    <source>
        <dbReference type="Proteomes" id="UP000030748"/>
    </source>
</evidence>
<dbReference type="PhylomeDB" id="A0A022R4G3"/>
<dbReference type="STRING" id="4155.A0A022R4G3"/>
<evidence type="ECO:0000259" key="1">
    <source>
        <dbReference type="Pfam" id="PF02657"/>
    </source>
</evidence>
<keyword evidence="3" id="KW-1185">Reference proteome</keyword>
<dbReference type="Proteomes" id="UP000030748">
    <property type="component" value="Unassembled WGS sequence"/>
</dbReference>
<dbReference type="PANTHER" id="PTHR46230">
    <property type="match status" value="1"/>
</dbReference>
<protein>
    <recommendedName>
        <fullName evidence="1">Fe-S metabolism associated domain-containing protein</fullName>
    </recommendedName>
</protein>
<feature type="domain" description="Fe-S metabolism associated" evidence="1">
    <location>
        <begin position="8"/>
        <end position="57"/>
    </location>
</feature>
<proteinExistence type="predicted"/>
<accession>A0A022R4G3</accession>
<dbReference type="AlphaFoldDB" id="A0A022R4G3"/>